<proteinExistence type="predicted"/>
<keyword evidence="3" id="KW-1185">Reference proteome</keyword>
<evidence type="ECO:0000313" key="2">
    <source>
        <dbReference type="EMBL" id="GMR37610.1"/>
    </source>
</evidence>
<comment type="caution">
    <text evidence="2">The sequence shown here is derived from an EMBL/GenBank/DDBJ whole genome shotgun (WGS) entry which is preliminary data.</text>
</comment>
<sequence>LRAIARFSRCSTFPIGQKMTSLRFGGRPSAIFEMSLLVKPAFSSAFSGRAGFCDVTGRKDSSEVISSMSRSSNSFNSCTALSVVCIAFVCGCMGAAAGGAAAADCCIDCASTENASWGCRMSALGRHGD</sequence>
<keyword evidence="1" id="KW-0472">Membrane</keyword>
<dbReference type="Proteomes" id="UP001328107">
    <property type="component" value="Unassembled WGS sequence"/>
</dbReference>
<gene>
    <name evidence="2" type="ORF">PMAYCL1PPCAC_07806</name>
</gene>
<organism evidence="2 3">
    <name type="scientific">Pristionchus mayeri</name>
    <dbReference type="NCBI Taxonomy" id="1317129"/>
    <lineage>
        <taxon>Eukaryota</taxon>
        <taxon>Metazoa</taxon>
        <taxon>Ecdysozoa</taxon>
        <taxon>Nematoda</taxon>
        <taxon>Chromadorea</taxon>
        <taxon>Rhabditida</taxon>
        <taxon>Rhabditina</taxon>
        <taxon>Diplogasteromorpha</taxon>
        <taxon>Diplogasteroidea</taxon>
        <taxon>Neodiplogasteridae</taxon>
        <taxon>Pristionchus</taxon>
    </lineage>
</organism>
<keyword evidence="1" id="KW-0812">Transmembrane</keyword>
<evidence type="ECO:0000313" key="3">
    <source>
        <dbReference type="Proteomes" id="UP001328107"/>
    </source>
</evidence>
<reference evidence="3" key="1">
    <citation type="submission" date="2022-10" db="EMBL/GenBank/DDBJ databases">
        <title>Genome assembly of Pristionchus species.</title>
        <authorList>
            <person name="Yoshida K."/>
            <person name="Sommer R.J."/>
        </authorList>
    </citation>
    <scope>NUCLEOTIDE SEQUENCE [LARGE SCALE GENOMIC DNA]</scope>
    <source>
        <strain evidence="3">RS5460</strain>
    </source>
</reference>
<protein>
    <submittedName>
        <fullName evidence="2">Uncharacterized protein</fullName>
    </submittedName>
</protein>
<feature type="non-terminal residue" evidence="2">
    <location>
        <position position="1"/>
    </location>
</feature>
<feature type="non-terminal residue" evidence="2">
    <location>
        <position position="129"/>
    </location>
</feature>
<accession>A0AAN5CB64</accession>
<dbReference type="EMBL" id="BTRK01000002">
    <property type="protein sequence ID" value="GMR37610.1"/>
    <property type="molecule type" value="Genomic_DNA"/>
</dbReference>
<feature type="transmembrane region" description="Helical" evidence="1">
    <location>
        <begin position="78"/>
        <end position="103"/>
    </location>
</feature>
<keyword evidence="1" id="KW-1133">Transmembrane helix</keyword>
<dbReference type="AlphaFoldDB" id="A0AAN5CB64"/>
<name>A0AAN5CB64_9BILA</name>
<evidence type="ECO:0000256" key="1">
    <source>
        <dbReference type="SAM" id="Phobius"/>
    </source>
</evidence>